<dbReference type="Pfam" id="PF03795">
    <property type="entry name" value="YCII"/>
    <property type="match status" value="1"/>
</dbReference>
<dbReference type="SUPFAM" id="SSF54909">
    <property type="entry name" value="Dimeric alpha+beta barrel"/>
    <property type="match status" value="1"/>
</dbReference>
<reference evidence="3 4" key="1">
    <citation type="journal article" date="2018" name="Int. J. Syst. Evol. Microbiol.">
        <title>Uliginosibacterium sediminicola sp. nov., isolated from freshwater sediment.</title>
        <authorList>
            <person name="Hwang W.M."/>
            <person name="Kim S.M."/>
            <person name="Kang K."/>
            <person name="Ahn T.Y."/>
        </authorList>
    </citation>
    <scope>NUCLEOTIDE SEQUENCE [LARGE SCALE GENOMIC DNA]</scope>
    <source>
        <strain evidence="3 4">M1-21</strain>
    </source>
</reference>
<dbReference type="EMBL" id="JBDIVE010000001">
    <property type="protein sequence ID" value="MEN3066842.1"/>
    <property type="molecule type" value="Genomic_DNA"/>
</dbReference>
<sequence>MKIVLIYELAPGGLGKALACYDAYRARLEAFHEQGLLLMAGPLGMPPEGAMGIFTHREAAEDFMKEDPLILNGVVSKTRLLEWNDILG</sequence>
<dbReference type="InterPro" id="IPR011008">
    <property type="entry name" value="Dimeric_a/b-barrel"/>
</dbReference>
<evidence type="ECO:0000313" key="3">
    <source>
        <dbReference type="EMBL" id="MEN3066842.1"/>
    </source>
</evidence>
<protein>
    <submittedName>
        <fullName evidence="3">YciI family protein</fullName>
    </submittedName>
</protein>
<comment type="similarity">
    <text evidence="1">Belongs to the YciI family.</text>
</comment>
<evidence type="ECO:0000256" key="1">
    <source>
        <dbReference type="ARBA" id="ARBA00007689"/>
    </source>
</evidence>
<gene>
    <name evidence="3" type="ORF">ABDB84_00040</name>
</gene>
<dbReference type="Gene3D" id="3.30.70.1060">
    <property type="entry name" value="Dimeric alpha+beta barrel"/>
    <property type="match status" value="1"/>
</dbReference>
<comment type="caution">
    <text evidence="3">The sequence shown here is derived from an EMBL/GenBank/DDBJ whole genome shotgun (WGS) entry which is preliminary data.</text>
</comment>
<evidence type="ECO:0000259" key="2">
    <source>
        <dbReference type="Pfam" id="PF03795"/>
    </source>
</evidence>
<name>A0ABU9YSZ8_9RHOO</name>
<dbReference type="RefSeq" id="WP_345917613.1">
    <property type="nucleotide sequence ID" value="NZ_JBDIVE010000001.1"/>
</dbReference>
<proteinExistence type="inferred from homology"/>
<organism evidence="3 4">
    <name type="scientific">Uliginosibacterium sediminicola</name>
    <dbReference type="NCBI Taxonomy" id="2024550"/>
    <lineage>
        <taxon>Bacteria</taxon>
        <taxon>Pseudomonadati</taxon>
        <taxon>Pseudomonadota</taxon>
        <taxon>Betaproteobacteria</taxon>
        <taxon>Rhodocyclales</taxon>
        <taxon>Zoogloeaceae</taxon>
        <taxon>Uliginosibacterium</taxon>
    </lineage>
</organism>
<dbReference type="Proteomes" id="UP001410394">
    <property type="component" value="Unassembled WGS sequence"/>
</dbReference>
<feature type="domain" description="YCII-related" evidence="2">
    <location>
        <begin position="1"/>
        <end position="84"/>
    </location>
</feature>
<dbReference type="InterPro" id="IPR005545">
    <property type="entry name" value="YCII"/>
</dbReference>
<accession>A0ABU9YSZ8</accession>
<keyword evidence="4" id="KW-1185">Reference proteome</keyword>
<evidence type="ECO:0000313" key="4">
    <source>
        <dbReference type="Proteomes" id="UP001410394"/>
    </source>
</evidence>